<reference evidence="3" key="1">
    <citation type="submission" date="2017-06" db="EMBL/GenBank/DDBJ databases">
        <title>Whole genome sequence of Laribacter hongkongensis LHGZ1.</title>
        <authorList>
            <person name="Chen D."/>
            <person name="Wu H."/>
            <person name="Chen J."/>
        </authorList>
    </citation>
    <scope>NUCLEOTIDE SEQUENCE [LARGE SCALE GENOMIC DNA]</scope>
    <source>
        <strain evidence="3">LHGZ1</strain>
    </source>
</reference>
<evidence type="ECO:0000313" key="2">
    <source>
        <dbReference type="EMBL" id="ASJ25368.1"/>
    </source>
</evidence>
<dbReference type="AlphaFoldDB" id="A0A248LKV0"/>
<sequence length="133" mass="14294">MNMQHVAGMAAPVCHTGGCQMKCARPVETSTGAGVHQHSTSQAPAVTGQCAQVLNILRQRPDGVLSLELTANAAIPEAAARIHNLRHKGFNVITRIEPEIQFRGVTRRNVARYSLGVPAWPAPGFFSDTEGRQ</sequence>
<name>A0A248LKV0_9NEIS</name>
<dbReference type="EMBL" id="CP022115">
    <property type="protein sequence ID" value="ASJ25368.1"/>
    <property type="molecule type" value="Genomic_DNA"/>
</dbReference>
<accession>A0A248LKV0</accession>
<dbReference type="Proteomes" id="UP000197424">
    <property type="component" value="Chromosome"/>
</dbReference>
<gene>
    <name evidence="2" type="ORF">LHGZ1_2537</name>
</gene>
<dbReference type="Pfam" id="PF14090">
    <property type="entry name" value="HTH_39"/>
    <property type="match status" value="1"/>
</dbReference>
<protein>
    <submittedName>
        <fullName evidence="2">HTH_39 domain containing protein</fullName>
    </submittedName>
</protein>
<proteinExistence type="predicted"/>
<dbReference type="InterPro" id="IPR055245">
    <property type="entry name" value="HTH_proteobacteria"/>
</dbReference>
<organism evidence="2 3">
    <name type="scientific">Laribacter hongkongensis</name>
    <dbReference type="NCBI Taxonomy" id="168471"/>
    <lineage>
        <taxon>Bacteria</taxon>
        <taxon>Pseudomonadati</taxon>
        <taxon>Pseudomonadota</taxon>
        <taxon>Betaproteobacteria</taxon>
        <taxon>Neisseriales</taxon>
        <taxon>Aquaspirillaceae</taxon>
        <taxon>Laribacter</taxon>
    </lineage>
</organism>
<feature type="domain" description="Winged helix-turn-helix" evidence="1">
    <location>
        <begin position="49"/>
        <end position="117"/>
    </location>
</feature>
<evidence type="ECO:0000259" key="1">
    <source>
        <dbReference type="Pfam" id="PF14090"/>
    </source>
</evidence>
<evidence type="ECO:0000313" key="3">
    <source>
        <dbReference type="Proteomes" id="UP000197424"/>
    </source>
</evidence>